<accession>A0A9N9JYE1</accession>
<proteinExistence type="predicted"/>
<gene>
    <name evidence="1" type="ORF">DERYTH_LOCUS23132</name>
</gene>
<dbReference type="OrthoDB" id="2130967at2759"/>
<organism evidence="1 2">
    <name type="scientific">Dentiscutata erythropus</name>
    <dbReference type="NCBI Taxonomy" id="1348616"/>
    <lineage>
        <taxon>Eukaryota</taxon>
        <taxon>Fungi</taxon>
        <taxon>Fungi incertae sedis</taxon>
        <taxon>Mucoromycota</taxon>
        <taxon>Glomeromycotina</taxon>
        <taxon>Glomeromycetes</taxon>
        <taxon>Diversisporales</taxon>
        <taxon>Gigasporaceae</taxon>
        <taxon>Dentiscutata</taxon>
    </lineage>
</organism>
<keyword evidence="2" id="KW-1185">Reference proteome</keyword>
<dbReference type="AlphaFoldDB" id="A0A9N9JYE1"/>
<protein>
    <submittedName>
        <fullName evidence="1">18990_t:CDS:1</fullName>
    </submittedName>
</protein>
<dbReference type="Proteomes" id="UP000789405">
    <property type="component" value="Unassembled WGS sequence"/>
</dbReference>
<feature type="non-terminal residue" evidence="1">
    <location>
        <position position="1"/>
    </location>
</feature>
<name>A0A9N9JYE1_9GLOM</name>
<comment type="caution">
    <text evidence="1">The sequence shown here is derived from an EMBL/GenBank/DDBJ whole genome shotgun (WGS) entry which is preliminary data.</text>
</comment>
<sequence length="122" mass="14222">QTDMNDPYKMSFHKCKFSYQNDNVNVLHIGRNIEARIERIDEDIATIYFVDNQGVQVPPPPNSVLKNISTNRNVPYRRNEFLITWMSNYSFLQNGLEVFRLERQKKQAISGVADLRASLIES</sequence>
<evidence type="ECO:0000313" key="1">
    <source>
        <dbReference type="EMBL" id="CAG8799771.1"/>
    </source>
</evidence>
<dbReference type="EMBL" id="CAJVPY010034217">
    <property type="protein sequence ID" value="CAG8799771.1"/>
    <property type="molecule type" value="Genomic_DNA"/>
</dbReference>
<reference evidence="1" key="1">
    <citation type="submission" date="2021-06" db="EMBL/GenBank/DDBJ databases">
        <authorList>
            <person name="Kallberg Y."/>
            <person name="Tangrot J."/>
            <person name="Rosling A."/>
        </authorList>
    </citation>
    <scope>NUCLEOTIDE SEQUENCE</scope>
    <source>
        <strain evidence="1">MA453B</strain>
    </source>
</reference>
<evidence type="ECO:0000313" key="2">
    <source>
        <dbReference type="Proteomes" id="UP000789405"/>
    </source>
</evidence>